<dbReference type="AlphaFoldDB" id="A0A3S0ZV69"/>
<dbReference type="Proteomes" id="UP000268857">
    <property type="component" value="Unassembled WGS sequence"/>
</dbReference>
<evidence type="ECO:0008006" key="3">
    <source>
        <dbReference type="Google" id="ProtNLM"/>
    </source>
</evidence>
<dbReference type="EMBL" id="RSCJ01000005">
    <property type="protein sequence ID" value="RUR84276.1"/>
    <property type="molecule type" value="Genomic_DNA"/>
</dbReference>
<dbReference type="Gene3D" id="3.30.70.940">
    <property type="entry name" value="NusG, N-terminal domain"/>
    <property type="match status" value="1"/>
</dbReference>
<evidence type="ECO:0000313" key="1">
    <source>
        <dbReference type="EMBL" id="RUR84276.1"/>
    </source>
</evidence>
<accession>A0A3S0ZV69</accession>
<reference evidence="1 2" key="1">
    <citation type="journal article" date="2019" name="Genome Biol. Evol.">
        <title>Day and night: Metabolic profiles and evolutionary relationships of six axenic non-marine cyanobacteria.</title>
        <authorList>
            <person name="Will S.E."/>
            <person name="Henke P."/>
            <person name="Boedeker C."/>
            <person name="Huang S."/>
            <person name="Brinkmann H."/>
            <person name="Rohde M."/>
            <person name="Jarek M."/>
            <person name="Friedl T."/>
            <person name="Seufert S."/>
            <person name="Schumacher M."/>
            <person name="Overmann J."/>
            <person name="Neumann-Schaal M."/>
            <person name="Petersen J."/>
        </authorList>
    </citation>
    <scope>NUCLEOTIDE SEQUENCE [LARGE SCALE GENOMIC DNA]</scope>
    <source>
        <strain evidence="1 2">PCC 6912</strain>
    </source>
</reference>
<gene>
    <name evidence="1" type="ORF">PCC6912_18700</name>
</gene>
<sequence length="106" mass="12286">MQTPESEKTQPQITQSVNGNWYLVSVRAKKRDFFLKYLKLAITQNKLQDLIVAIEIPQASVYEDFVLLNLSNFKAARSELQKIENFQSIERQPLNPEQVSRMLGMV</sequence>
<protein>
    <recommendedName>
        <fullName evidence="3">Chromosome segregation ATPase</fullName>
    </recommendedName>
</protein>
<dbReference type="RefSeq" id="WP_016873326.1">
    <property type="nucleotide sequence ID" value="NZ_AJLN01000040.1"/>
</dbReference>
<evidence type="ECO:0000313" key="2">
    <source>
        <dbReference type="Proteomes" id="UP000268857"/>
    </source>
</evidence>
<organism evidence="1 2">
    <name type="scientific">Chlorogloeopsis fritschii PCC 6912</name>
    <dbReference type="NCBI Taxonomy" id="211165"/>
    <lineage>
        <taxon>Bacteria</taxon>
        <taxon>Bacillati</taxon>
        <taxon>Cyanobacteriota</taxon>
        <taxon>Cyanophyceae</taxon>
        <taxon>Nostocales</taxon>
        <taxon>Chlorogloeopsidaceae</taxon>
        <taxon>Chlorogloeopsis</taxon>
    </lineage>
</organism>
<name>A0A3S0ZV69_CHLFR</name>
<dbReference type="GO" id="GO:0006354">
    <property type="term" value="P:DNA-templated transcription elongation"/>
    <property type="evidence" value="ECO:0007669"/>
    <property type="project" value="InterPro"/>
</dbReference>
<proteinExistence type="predicted"/>
<dbReference type="STRING" id="211165.GCA_000317285_00759"/>
<dbReference type="OrthoDB" id="495375at2"/>
<comment type="caution">
    <text evidence="1">The sequence shown here is derived from an EMBL/GenBank/DDBJ whole genome shotgun (WGS) entry which is preliminary data.</text>
</comment>
<dbReference type="InterPro" id="IPR036735">
    <property type="entry name" value="NGN_dom_sf"/>
</dbReference>
<keyword evidence="2" id="KW-1185">Reference proteome</keyword>